<keyword evidence="1" id="KW-1133">Transmembrane helix</keyword>
<reference evidence="2" key="1">
    <citation type="submission" date="2018-06" db="EMBL/GenBank/DDBJ databases">
        <authorList>
            <person name="Zhirakovskaya E."/>
        </authorList>
    </citation>
    <scope>NUCLEOTIDE SEQUENCE</scope>
</reference>
<feature type="transmembrane region" description="Helical" evidence="1">
    <location>
        <begin position="31"/>
        <end position="50"/>
    </location>
</feature>
<proteinExistence type="predicted"/>
<keyword evidence="1" id="KW-0472">Membrane</keyword>
<organism evidence="2">
    <name type="scientific">hydrothermal vent metagenome</name>
    <dbReference type="NCBI Taxonomy" id="652676"/>
    <lineage>
        <taxon>unclassified sequences</taxon>
        <taxon>metagenomes</taxon>
        <taxon>ecological metagenomes</taxon>
    </lineage>
</organism>
<feature type="transmembrane region" description="Helical" evidence="1">
    <location>
        <begin position="7"/>
        <end position="25"/>
    </location>
</feature>
<accession>A0A3B1CS68</accession>
<sequence>MLKEYTGELIFLGVSMVIYLIMATLDVSQNFAYLAVFFGFFGLVVAWKTFEKVDDQNPGNEKMT</sequence>
<feature type="non-terminal residue" evidence="2">
    <location>
        <position position="64"/>
    </location>
</feature>
<evidence type="ECO:0000313" key="2">
    <source>
        <dbReference type="EMBL" id="VAX26734.1"/>
    </source>
</evidence>
<gene>
    <name evidence="2" type="ORF">MNBD_NITROSPINAE05-985</name>
</gene>
<dbReference type="AlphaFoldDB" id="A0A3B1CS68"/>
<protein>
    <submittedName>
        <fullName evidence="2">Uncharacterized protein</fullName>
    </submittedName>
</protein>
<evidence type="ECO:0000256" key="1">
    <source>
        <dbReference type="SAM" id="Phobius"/>
    </source>
</evidence>
<name>A0A3B1CS68_9ZZZZ</name>
<keyword evidence="1" id="KW-0812">Transmembrane</keyword>
<dbReference type="EMBL" id="UOGG01000010">
    <property type="protein sequence ID" value="VAX26734.1"/>
    <property type="molecule type" value="Genomic_DNA"/>
</dbReference>